<name>A0ABT3L4B3_9CYAN</name>
<evidence type="ECO:0000256" key="3">
    <source>
        <dbReference type="SAM" id="Phobius"/>
    </source>
</evidence>
<dbReference type="NCBIfam" id="NF038305">
    <property type="entry name" value="HpsJ_fam"/>
    <property type="match status" value="1"/>
</dbReference>
<dbReference type="RefSeq" id="WP_265264103.1">
    <property type="nucleotide sequence ID" value="NZ_JAIHOM010000034.1"/>
</dbReference>
<evidence type="ECO:0000313" key="5">
    <source>
        <dbReference type="Proteomes" id="UP001526426"/>
    </source>
</evidence>
<keyword evidence="1" id="KW-0175">Coiled coil</keyword>
<feature type="transmembrane region" description="Helical" evidence="3">
    <location>
        <begin position="46"/>
        <end position="67"/>
    </location>
</feature>
<proteinExistence type="predicted"/>
<feature type="transmembrane region" description="Helical" evidence="3">
    <location>
        <begin position="113"/>
        <end position="132"/>
    </location>
</feature>
<gene>
    <name evidence="4" type="ORF">K4A83_08700</name>
</gene>
<evidence type="ECO:0000256" key="2">
    <source>
        <dbReference type="SAM" id="MobiDB-lite"/>
    </source>
</evidence>
<accession>A0ABT3L4B3</accession>
<feature type="coiled-coil region" evidence="1">
    <location>
        <begin position="203"/>
        <end position="230"/>
    </location>
</feature>
<keyword evidence="3" id="KW-0812">Transmembrane</keyword>
<dbReference type="InterPro" id="IPR047709">
    <property type="entry name" value="HpsJ-like"/>
</dbReference>
<dbReference type="Proteomes" id="UP001526426">
    <property type="component" value="Unassembled WGS sequence"/>
</dbReference>
<keyword evidence="3" id="KW-1133">Transmembrane helix</keyword>
<evidence type="ECO:0000313" key="4">
    <source>
        <dbReference type="EMBL" id="MCW6036348.1"/>
    </source>
</evidence>
<dbReference type="EMBL" id="JAIHOM010000034">
    <property type="protein sequence ID" value="MCW6036348.1"/>
    <property type="molecule type" value="Genomic_DNA"/>
</dbReference>
<protein>
    <submittedName>
        <fullName evidence="4">HpsJ family protein</fullName>
    </submittedName>
</protein>
<reference evidence="4 5" key="1">
    <citation type="submission" date="2021-08" db="EMBL/GenBank/DDBJ databases">
        <title>Draft genome sequence of Spirulina subsalsa with high tolerance to salinity and hype-accumulation of phycocyanin.</title>
        <authorList>
            <person name="Pei H."/>
            <person name="Jiang L."/>
        </authorList>
    </citation>
    <scope>NUCLEOTIDE SEQUENCE [LARGE SCALE GENOMIC DNA]</scope>
    <source>
        <strain evidence="4 5">FACHB-351</strain>
    </source>
</reference>
<keyword evidence="5" id="KW-1185">Reference proteome</keyword>
<keyword evidence="3" id="KW-0472">Membrane</keyword>
<sequence>MNSAPQSSNPEQPLESQHSNQHLAEMSGKVDEIWNFSLAQVQSIKLLRTVGYGLLIFLLFDVINLLIPPNFMNPTWEFQTFGGIVERVAVPLIGFSFIFFAEKKVRSGWEIPLLKILSWLVLGLALLFFLFIPLGVFNTIRIQRQADEQITSRVAQGVSQVEQVQQQLTQVNSVQELEELVGQITNQPTRPTLDNPEQYDEVKARLADTMSQVEQNIKQQAESLQAAQRLSLLKNSVKWNLGSLLAAVLFLMMWQGTRWARK</sequence>
<feature type="transmembrane region" description="Helical" evidence="3">
    <location>
        <begin position="79"/>
        <end position="101"/>
    </location>
</feature>
<evidence type="ECO:0000256" key="1">
    <source>
        <dbReference type="SAM" id="Coils"/>
    </source>
</evidence>
<feature type="transmembrane region" description="Helical" evidence="3">
    <location>
        <begin position="237"/>
        <end position="254"/>
    </location>
</feature>
<comment type="caution">
    <text evidence="4">The sequence shown here is derived from an EMBL/GenBank/DDBJ whole genome shotgun (WGS) entry which is preliminary data.</text>
</comment>
<feature type="region of interest" description="Disordered" evidence="2">
    <location>
        <begin position="1"/>
        <end position="20"/>
    </location>
</feature>
<organism evidence="4 5">
    <name type="scientific">Spirulina subsalsa FACHB-351</name>
    <dbReference type="NCBI Taxonomy" id="234711"/>
    <lineage>
        <taxon>Bacteria</taxon>
        <taxon>Bacillati</taxon>
        <taxon>Cyanobacteriota</taxon>
        <taxon>Cyanophyceae</taxon>
        <taxon>Spirulinales</taxon>
        <taxon>Spirulinaceae</taxon>
        <taxon>Spirulina</taxon>
    </lineage>
</organism>